<comment type="caution">
    <text evidence="1">The sequence shown here is derived from an EMBL/GenBank/DDBJ whole genome shotgun (WGS) entry which is preliminary data.</text>
</comment>
<proteinExistence type="predicted"/>
<keyword evidence="2" id="KW-1185">Reference proteome</keyword>
<sequence length="136" mass="15330">MLSLLAEAGNNSEELLGGLYADPEDNTPEFTKRIKKLRALIRDLNRVFSFILAIGGSRRTIMPKRWKSESDSTSSDTDIGVPIYLAGLLDPYDFELPLEVSFEDIAEELEDLFFANQGIEFPGTPNDRLAVELFWN</sequence>
<evidence type="ECO:0000313" key="1">
    <source>
        <dbReference type="EMBL" id="KAK8120189.1"/>
    </source>
</evidence>
<accession>A0AAW0QZ13</accession>
<gene>
    <name evidence="1" type="ORF">PG999_004309</name>
</gene>
<name>A0AAW0QZ13_9PEZI</name>
<organism evidence="1 2">
    <name type="scientific">Apiospora kogelbergensis</name>
    <dbReference type="NCBI Taxonomy" id="1337665"/>
    <lineage>
        <taxon>Eukaryota</taxon>
        <taxon>Fungi</taxon>
        <taxon>Dikarya</taxon>
        <taxon>Ascomycota</taxon>
        <taxon>Pezizomycotina</taxon>
        <taxon>Sordariomycetes</taxon>
        <taxon>Xylariomycetidae</taxon>
        <taxon>Amphisphaeriales</taxon>
        <taxon>Apiosporaceae</taxon>
        <taxon>Apiospora</taxon>
    </lineage>
</organism>
<reference evidence="1 2" key="1">
    <citation type="submission" date="2023-01" db="EMBL/GenBank/DDBJ databases">
        <title>Analysis of 21 Apiospora genomes using comparative genomics revels a genus with tremendous synthesis potential of carbohydrate active enzymes and secondary metabolites.</title>
        <authorList>
            <person name="Sorensen T."/>
        </authorList>
    </citation>
    <scope>NUCLEOTIDE SEQUENCE [LARGE SCALE GENOMIC DNA]</scope>
    <source>
        <strain evidence="1 2">CBS 117206</strain>
    </source>
</reference>
<dbReference type="AlphaFoldDB" id="A0AAW0QZ13"/>
<dbReference type="Proteomes" id="UP001392437">
    <property type="component" value="Unassembled WGS sequence"/>
</dbReference>
<protein>
    <submittedName>
        <fullName evidence="1">Uncharacterized protein</fullName>
    </submittedName>
</protein>
<dbReference type="EMBL" id="JAQQWP010000004">
    <property type="protein sequence ID" value="KAK8120189.1"/>
    <property type="molecule type" value="Genomic_DNA"/>
</dbReference>
<evidence type="ECO:0000313" key="2">
    <source>
        <dbReference type="Proteomes" id="UP001392437"/>
    </source>
</evidence>